<dbReference type="PANTHER" id="PTHR43173:SF19">
    <property type="entry name" value="AARF DOMAIN-CONTAINING PROTEIN KINASE 1"/>
    <property type="match status" value="1"/>
</dbReference>
<dbReference type="InterPro" id="IPR045307">
    <property type="entry name" value="ADCK1_dom"/>
</dbReference>
<dbReference type="InterPro" id="IPR011009">
    <property type="entry name" value="Kinase-like_dom_sf"/>
</dbReference>
<evidence type="ECO:0000259" key="2">
    <source>
        <dbReference type="PROSITE" id="PS50011"/>
    </source>
</evidence>
<dbReference type="SMART" id="SM00220">
    <property type="entry name" value="S_TKc"/>
    <property type="match status" value="1"/>
</dbReference>
<dbReference type="InterPro" id="IPR000719">
    <property type="entry name" value="Prot_kinase_dom"/>
</dbReference>
<sequence length="515" mass="59942">MFTRKVSRVVKYGLYGSVAIGGSVTAVKLHDGDYDSLAIVRLTRTACAAVEIGRTYKSMLYSKEWDRTSKEYLEVKSQAHQIGAAKLLELCKANKGVYIKVGQHVGALDYLLPNEYVTTMRILHKDAPQNTLEELYKVMREDLKQDPKDLFEEFEPEPLGTASLAQVHKAKLKDGTEVAVKVQHYFVRDNVKIDLKWMEFIINTMSKVFPDFELQWLIDETKRNIAKELDFIQEGRNAERVSSLFSNYKWLKVPKIFWEYSTERVLVMEYVNGGQVNDVKYIDEHKINRFDLCKKLGDLYSHMIFISGFVHSDPHPGNILVKKDPKDKDVTVYLLDHGLYAQLTDKFRYHYSKLWLSIIDRNRDQMKEHAEELGIRKELYGLFACMVTGRPWDSIMKGIGRTRPTSDEKSTFQNELPNILHYVTQCLEHVDRQALLVLKTNDLIRSIEYALGMQDRMCGFVVMSQCCVQSVYNLEYSNCSSFIKKSFLKLKFRWSLALLYLYSFYLNLHFKFSLK</sequence>
<dbReference type="GO" id="GO:0004672">
    <property type="term" value="F:protein kinase activity"/>
    <property type="evidence" value="ECO:0007669"/>
    <property type="project" value="InterPro"/>
</dbReference>
<dbReference type="GO" id="GO:0055088">
    <property type="term" value="P:lipid homeostasis"/>
    <property type="evidence" value="ECO:0007669"/>
    <property type="project" value="TreeGrafter"/>
</dbReference>
<dbReference type="PROSITE" id="PS50011">
    <property type="entry name" value="PROTEIN_KINASE_DOM"/>
    <property type="match status" value="1"/>
</dbReference>
<dbReference type="GO" id="GO:0007005">
    <property type="term" value="P:mitochondrion organization"/>
    <property type="evidence" value="ECO:0007669"/>
    <property type="project" value="TreeGrafter"/>
</dbReference>
<dbReference type="OrthoDB" id="427480at2759"/>
<organism evidence="3 4">
    <name type="scientific">Chrysodeixis includens</name>
    <name type="common">Soybean looper</name>
    <name type="synonym">Pseudoplusia includens</name>
    <dbReference type="NCBI Taxonomy" id="689277"/>
    <lineage>
        <taxon>Eukaryota</taxon>
        <taxon>Metazoa</taxon>
        <taxon>Ecdysozoa</taxon>
        <taxon>Arthropoda</taxon>
        <taxon>Hexapoda</taxon>
        <taxon>Insecta</taxon>
        <taxon>Pterygota</taxon>
        <taxon>Neoptera</taxon>
        <taxon>Endopterygota</taxon>
        <taxon>Lepidoptera</taxon>
        <taxon>Glossata</taxon>
        <taxon>Ditrysia</taxon>
        <taxon>Noctuoidea</taxon>
        <taxon>Noctuidae</taxon>
        <taxon>Plusiinae</taxon>
        <taxon>Chrysodeixis</taxon>
    </lineage>
</organism>
<feature type="domain" description="Protein kinase" evidence="2">
    <location>
        <begin position="153"/>
        <end position="505"/>
    </location>
</feature>
<dbReference type="InterPro" id="IPR051130">
    <property type="entry name" value="Mito_struct-func_regulator"/>
</dbReference>
<name>A0A9P0BQ70_CHRIL</name>
<accession>A0A9P0BQ70</accession>
<keyword evidence="4" id="KW-1185">Reference proteome</keyword>
<dbReference type="EMBL" id="LR824018">
    <property type="protein sequence ID" value="CAH0587002.1"/>
    <property type="molecule type" value="Genomic_DNA"/>
</dbReference>
<dbReference type="Proteomes" id="UP001154114">
    <property type="component" value="Chromosome 15"/>
</dbReference>
<dbReference type="Gene3D" id="1.10.510.10">
    <property type="entry name" value="Transferase(Phosphotransferase) domain 1"/>
    <property type="match status" value="1"/>
</dbReference>
<dbReference type="CDD" id="cd13969">
    <property type="entry name" value="ADCK1-like"/>
    <property type="match status" value="1"/>
</dbReference>
<evidence type="ECO:0000313" key="4">
    <source>
        <dbReference type="Proteomes" id="UP001154114"/>
    </source>
</evidence>
<dbReference type="InterPro" id="IPR004147">
    <property type="entry name" value="ABC1_dom"/>
</dbReference>
<dbReference type="GO" id="GO:0005524">
    <property type="term" value="F:ATP binding"/>
    <property type="evidence" value="ECO:0007669"/>
    <property type="project" value="InterPro"/>
</dbReference>
<gene>
    <name evidence="3" type="ORF">CINC_LOCUS3485</name>
</gene>
<dbReference type="SUPFAM" id="SSF56112">
    <property type="entry name" value="Protein kinase-like (PK-like)"/>
    <property type="match status" value="1"/>
</dbReference>
<evidence type="ECO:0000256" key="1">
    <source>
        <dbReference type="ARBA" id="ARBA00009670"/>
    </source>
</evidence>
<evidence type="ECO:0000313" key="3">
    <source>
        <dbReference type="EMBL" id="CAH0587002.1"/>
    </source>
</evidence>
<dbReference type="GO" id="GO:0005743">
    <property type="term" value="C:mitochondrial inner membrane"/>
    <property type="evidence" value="ECO:0007669"/>
    <property type="project" value="TreeGrafter"/>
</dbReference>
<comment type="similarity">
    <text evidence="1">Belongs to the protein kinase superfamily. ADCK protein kinase family.</text>
</comment>
<reference evidence="3" key="1">
    <citation type="submission" date="2021-12" db="EMBL/GenBank/DDBJ databases">
        <authorList>
            <person name="King R."/>
        </authorList>
    </citation>
    <scope>NUCLEOTIDE SEQUENCE</scope>
</reference>
<proteinExistence type="inferred from homology"/>
<dbReference type="Pfam" id="PF03109">
    <property type="entry name" value="ABC1"/>
    <property type="match status" value="1"/>
</dbReference>
<dbReference type="AlphaFoldDB" id="A0A9P0BQ70"/>
<dbReference type="PANTHER" id="PTHR43173">
    <property type="entry name" value="ABC1 FAMILY PROTEIN"/>
    <property type="match status" value="1"/>
</dbReference>
<protein>
    <recommendedName>
        <fullName evidence="2">Protein kinase domain-containing protein</fullName>
    </recommendedName>
</protein>